<dbReference type="Gene3D" id="3.90.226.10">
    <property type="entry name" value="2-enoyl-CoA Hydratase, Chain A, domain 1"/>
    <property type="match status" value="1"/>
</dbReference>
<dbReference type="eggNOG" id="COG1024">
    <property type="taxonomic scope" value="Bacteria"/>
</dbReference>
<keyword evidence="2" id="KW-0167">Capsid protein</keyword>
<protein>
    <submittedName>
        <fullName evidence="2">Spore coat protein CotG</fullName>
    </submittedName>
</protein>
<evidence type="ECO:0000313" key="3">
    <source>
        <dbReference type="Proteomes" id="UP000032874"/>
    </source>
</evidence>
<evidence type="ECO:0000256" key="1">
    <source>
        <dbReference type="ARBA" id="ARBA00005254"/>
    </source>
</evidence>
<dbReference type="Pfam" id="PF00378">
    <property type="entry name" value="ECH_1"/>
    <property type="match status" value="1"/>
</dbReference>
<organism evidence="2 3">
    <name type="scientific">Pectobacterium betavasculorum</name>
    <dbReference type="NCBI Taxonomy" id="55207"/>
    <lineage>
        <taxon>Bacteria</taxon>
        <taxon>Pseudomonadati</taxon>
        <taxon>Pseudomonadota</taxon>
        <taxon>Gammaproteobacteria</taxon>
        <taxon>Enterobacterales</taxon>
        <taxon>Pectobacteriaceae</taxon>
        <taxon>Pectobacterium</taxon>
    </lineage>
</organism>
<keyword evidence="2" id="KW-0946">Virion</keyword>
<dbReference type="PANTHER" id="PTHR11941">
    <property type="entry name" value="ENOYL-COA HYDRATASE-RELATED"/>
    <property type="match status" value="1"/>
</dbReference>
<dbReference type="PANTHER" id="PTHR11941:SF54">
    <property type="entry name" value="ENOYL-COA HYDRATASE, MITOCHONDRIAL"/>
    <property type="match status" value="1"/>
</dbReference>
<dbReference type="RefSeq" id="WP_039324691.1">
    <property type="nucleotide sequence ID" value="NZ_JQHM01000005.1"/>
</dbReference>
<comment type="similarity">
    <text evidence="1">Belongs to the enoyl-CoA hydratase/isomerase family.</text>
</comment>
<sequence>MVLEENSGGVRVITLDHPNKHNPFSRSLETSVKDALARANADDSVQAVVVYGGAERSFSAGGDFNEVKQLSRSEDIEAWIDRVIDLYQAVLNVNKPTIAAVDGYAIGMGFQFALMFDQRLMASTANFVMPELKHGIGCSVGAAILGFTHGFSTMQEIIYQCQSLDAPRCMDYRLVNQVVESTSLLDAAITQAHVMASYPASAFINTKRAVNKPFIQLLEQTRDASKAVHKAAFQARDAQGHFKNVLGKKY</sequence>
<accession>A0A093U7Z6</accession>
<dbReference type="GO" id="GO:0003824">
    <property type="term" value="F:catalytic activity"/>
    <property type="evidence" value="ECO:0007669"/>
    <property type="project" value="UniProtKB-ARBA"/>
</dbReference>
<dbReference type="InterPro" id="IPR029045">
    <property type="entry name" value="ClpP/crotonase-like_dom_sf"/>
</dbReference>
<dbReference type="Proteomes" id="UP000032874">
    <property type="component" value="Unassembled WGS sequence"/>
</dbReference>
<gene>
    <name evidence="2" type="ORF">KP22_13585</name>
</gene>
<name>A0A093U7Z6_9GAMM</name>
<dbReference type="CDD" id="cd06558">
    <property type="entry name" value="crotonase-like"/>
    <property type="match status" value="1"/>
</dbReference>
<dbReference type="InterPro" id="IPR001753">
    <property type="entry name" value="Enoyl-CoA_hydra/iso"/>
</dbReference>
<evidence type="ECO:0000313" key="2">
    <source>
        <dbReference type="EMBL" id="KFX04383.1"/>
    </source>
</evidence>
<dbReference type="Gene3D" id="1.20.5.1610">
    <property type="match status" value="1"/>
</dbReference>
<dbReference type="GO" id="GO:0006635">
    <property type="term" value="P:fatty acid beta-oxidation"/>
    <property type="evidence" value="ECO:0007669"/>
    <property type="project" value="TreeGrafter"/>
</dbReference>
<comment type="caution">
    <text evidence="2">The sequence shown here is derived from an EMBL/GenBank/DDBJ whole genome shotgun (WGS) entry which is preliminary data.</text>
</comment>
<dbReference type="EMBL" id="JQHM01000005">
    <property type="protein sequence ID" value="KFX04383.1"/>
    <property type="molecule type" value="Genomic_DNA"/>
</dbReference>
<proteinExistence type="inferred from homology"/>
<dbReference type="SUPFAM" id="SSF52096">
    <property type="entry name" value="ClpP/crotonase"/>
    <property type="match status" value="1"/>
</dbReference>
<dbReference type="STRING" id="55207.KP22_13585"/>
<reference evidence="2 3" key="1">
    <citation type="submission" date="2014-08" db="EMBL/GenBank/DDBJ databases">
        <title>Genome sequences of NCPPB Pectobacterium isolates.</title>
        <authorList>
            <person name="Glover R.H."/>
            <person name="Sapp M."/>
            <person name="Elphinstone J."/>
        </authorList>
    </citation>
    <scope>NUCLEOTIDE SEQUENCE [LARGE SCALE GENOMIC DNA]</scope>
    <source>
        <strain evidence="2 3">NCPPB 2795</strain>
    </source>
</reference>
<dbReference type="AlphaFoldDB" id="A0A093U7Z6"/>